<dbReference type="RefSeq" id="WP_123323634.1">
    <property type="nucleotide sequence ID" value="NZ_JBHRSX010000097.1"/>
</dbReference>
<protein>
    <submittedName>
        <fullName evidence="9">Protein kinase</fullName>
    </submittedName>
</protein>
<comment type="caution">
    <text evidence="9">The sequence shown here is derived from an EMBL/GenBank/DDBJ whole genome shotgun (WGS) entry which is preliminary data.</text>
</comment>
<evidence type="ECO:0000313" key="10">
    <source>
        <dbReference type="Proteomes" id="UP001595477"/>
    </source>
</evidence>
<organism evidence="9 10">
    <name type="scientific">Alteromonas oceani</name>
    <dbReference type="NCBI Taxonomy" id="2071609"/>
    <lineage>
        <taxon>Bacteria</taxon>
        <taxon>Pseudomonadati</taxon>
        <taxon>Pseudomonadota</taxon>
        <taxon>Gammaproteobacteria</taxon>
        <taxon>Alteromonadales</taxon>
        <taxon>Alteromonadaceae</taxon>
        <taxon>Alteromonas/Salinimonas group</taxon>
        <taxon>Alteromonas</taxon>
    </lineage>
</organism>
<dbReference type="SUPFAM" id="SSF56112">
    <property type="entry name" value="Protein kinase-like (PK-like)"/>
    <property type="match status" value="1"/>
</dbReference>
<reference evidence="10" key="1">
    <citation type="journal article" date="2019" name="Int. J. Syst. Evol. Microbiol.">
        <title>The Global Catalogue of Microorganisms (GCM) 10K type strain sequencing project: providing services to taxonomists for standard genome sequencing and annotation.</title>
        <authorList>
            <consortium name="The Broad Institute Genomics Platform"/>
            <consortium name="The Broad Institute Genome Sequencing Center for Infectious Disease"/>
            <person name="Wu L."/>
            <person name="Ma J."/>
        </authorList>
    </citation>
    <scope>NUCLEOTIDE SEQUENCE [LARGE SCALE GENOMIC DNA]</scope>
    <source>
        <strain evidence="10">KCTC 52449</strain>
    </source>
</reference>
<dbReference type="CDD" id="cd14014">
    <property type="entry name" value="STKc_PknB_like"/>
    <property type="match status" value="1"/>
</dbReference>
<evidence type="ECO:0000256" key="5">
    <source>
        <dbReference type="ARBA" id="ARBA00022840"/>
    </source>
</evidence>
<dbReference type="InterPro" id="IPR000719">
    <property type="entry name" value="Prot_kinase_dom"/>
</dbReference>
<dbReference type="PROSITE" id="PS00108">
    <property type="entry name" value="PROTEIN_KINASE_ST"/>
    <property type="match status" value="1"/>
</dbReference>
<dbReference type="SUPFAM" id="SSF81606">
    <property type="entry name" value="PP2C-like"/>
    <property type="match status" value="1"/>
</dbReference>
<keyword evidence="6" id="KW-1133">Transmembrane helix</keyword>
<dbReference type="InterPro" id="IPR036457">
    <property type="entry name" value="PPM-type-like_dom_sf"/>
</dbReference>
<dbReference type="SMART" id="SM00220">
    <property type="entry name" value="S_TKc"/>
    <property type="match status" value="1"/>
</dbReference>
<sequence>MSALKIHYGGYTSQGIKFENQDAFAAWHGEGTQLKDKGAVIAIADGVSACTKAKDASHTAVNTFIYDYIQAPSSWSVKRSVGKILTSLNRWCYGQFDYAQGGGSQMLTTLSCLIFKSATGFLMHVGDSRIYRYQEGLLEQLSTDHVIKQRSKNILTRAIGLDAKLDVDFASFALRQGEVYLLTTDGVHDFLGAKTLAKKLRDMHNPEQAARDIVDAALDAGSNDNVTCFIAMVEALPEANLNELGVIASEMVIPPPLEVGHKLEGFRVIEQVFNGTRSCLYKVVDETSGQIYGLKAPTVKHGDDADFMQGFLREEWVGRNMDSPYVMKILPRPANTHFIFHVCEYIEGQSLRQWMIDHPAPSLDQVRRIVLQVVKALRAFQRNDMVHRDLKPENIMITEHGEVKLIDFGTVQVSSLLETGEQQQEKYPVGSVHYIAPEFLIHNRSSFKADMFSLGVIVYEMFTGKLPYAPFGFKDYIPASTDEYRYQSVRKTRADLPAWLDICLKKITHPEESKRFEAFSDFETALCNPAEIISGEVTKPLIERNPVLVWQLISAILFVIIVWQSISG</sequence>
<keyword evidence="3" id="KW-0547">Nucleotide-binding</keyword>
<evidence type="ECO:0000256" key="3">
    <source>
        <dbReference type="ARBA" id="ARBA00022741"/>
    </source>
</evidence>
<dbReference type="SMART" id="SM00331">
    <property type="entry name" value="PP2C_SIG"/>
    <property type="match status" value="1"/>
</dbReference>
<dbReference type="SMART" id="SM00332">
    <property type="entry name" value="PP2Cc"/>
    <property type="match status" value="1"/>
</dbReference>
<dbReference type="PROSITE" id="PS50011">
    <property type="entry name" value="PROTEIN_KINASE_DOM"/>
    <property type="match status" value="1"/>
</dbReference>
<dbReference type="GO" id="GO:0016301">
    <property type="term" value="F:kinase activity"/>
    <property type="evidence" value="ECO:0007669"/>
    <property type="project" value="UniProtKB-KW"/>
</dbReference>
<dbReference type="InterPro" id="IPR008271">
    <property type="entry name" value="Ser/Thr_kinase_AS"/>
</dbReference>
<evidence type="ECO:0000259" key="7">
    <source>
        <dbReference type="PROSITE" id="PS50011"/>
    </source>
</evidence>
<dbReference type="Proteomes" id="UP001595477">
    <property type="component" value="Unassembled WGS sequence"/>
</dbReference>
<keyword evidence="5" id="KW-0067">ATP-binding</keyword>
<dbReference type="PROSITE" id="PS51746">
    <property type="entry name" value="PPM_2"/>
    <property type="match status" value="1"/>
</dbReference>
<keyword evidence="10" id="KW-1185">Reference proteome</keyword>
<name>A0ABV7K402_9ALTE</name>
<proteinExistence type="predicted"/>
<keyword evidence="6" id="KW-0812">Transmembrane</keyword>
<feature type="domain" description="Protein kinase" evidence="7">
    <location>
        <begin position="266"/>
        <end position="531"/>
    </location>
</feature>
<dbReference type="InterPro" id="IPR001932">
    <property type="entry name" value="PPM-type_phosphatase-like_dom"/>
</dbReference>
<feature type="transmembrane region" description="Helical" evidence="6">
    <location>
        <begin position="548"/>
        <end position="566"/>
    </location>
</feature>
<dbReference type="Gene3D" id="3.60.40.10">
    <property type="entry name" value="PPM-type phosphatase domain"/>
    <property type="match status" value="1"/>
</dbReference>
<keyword evidence="2" id="KW-0808">Transferase</keyword>
<evidence type="ECO:0000256" key="6">
    <source>
        <dbReference type="SAM" id="Phobius"/>
    </source>
</evidence>
<feature type="domain" description="PPM-type phosphatase" evidence="8">
    <location>
        <begin position="7"/>
        <end position="233"/>
    </location>
</feature>
<dbReference type="CDD" id="cd00143">
    <property type="entry name" value="PP2Cc"/>
    <property type="match status" value="1"/>
</dbReference>
<dbReference type="PANTHER" id="PTHR24351">
    <property type="entry name" value="RIBOSOMAL PROTEIN S6 KINASE"/>
    <property type="match status" value="1"/>
</dbReference>
<dbReference type="Gene3D" id="1.10.510.10">
    <property type="entry name" value="Transferase(Phosphotransferase) domain 1"/>
    <property type="match status" value="1"/>
</dbReference>
<keyword evidence="4 9" id="KW-0418">Kinase</keyword>
<dbReference type="Pfam" id="PF13672">
    <property type="entry name" value="PP2C_2"/>
    <property type="match status" value="1"/>
</dbReference>
<evidence type="ECO:0000256" key="1">
    <source>
        <dbReference type="ARBA" id="ARBA00022527"/>
    </source>
</evidence>
<dbReference type="Pfam" id="PF00069">
    <property type="entry name" value="Pkinase"/>
    <property type="match status" value="1"/>
</dbReference>
<keyword evidence="1" id="KW-0723">Serine/threonine-protein kinase</keyword>
<evidence type="ECO:0000256" key="4">
    <source>
        <dbReference type="ARBA" id="ARBA00022777"/>
    </source>
</evidence>
<accession>A0ABV7K402</accession>
<evidence type="ECO:0000256" key="2">
    <source>
        <dbReference type="ARBA" id="ARBA00022679"/>
    </source>
</evidence>
<evidence type="ECO:0000313" key="9">
    <source>
        <dbReference type="EMBL" id="MFC3203684.1"/>
    </source>
</evidence>
<evidence type="ECO:0000259" key="8">
    <source>
        <dbReference type="PROSITE" id="PS51746"/>
    </source>
</evidence>
<gene>
    <name evidence="9" type="ORF">ACFOEW_17905</name>
</gene>
<keyword evidence="6" id="KW-0472">Membrane</keyword>
<dbReference type="EMBL" id="JBHRSX010000097">
    <property type="protein sequence ID" value="MFC3203684.1"/>
    <property type="molecule type" value="Genomic_DNA"/>
</dbReference>
<dbReference type="InterPro" id="IPR011009">
    <property type="entry name" value="Kinase-like_dom_sf"/>
</dbReference>